<dbReference type="Proteomes" id="UP001589693">
    <property type="component" value="Unassembled WGS sequence"/>
</dbReference>
<dbReference type="RefSeq" id="WP_377862586.1">
    <property type="nucleotide sequence ID" value="NZ_JBHLZU010000037.1"/>
</dbReference>
<gene>
    <name evidence="1" type="ORF">ACFFQA_37565</name>
</gene>
<evidence type="ECO:0000313" key="2">
    <source>
        <dbReference type="Proteomes" id="UP001589693"/>
    </source>
</evidence>
<evidence type="ECO:0000313" key="1">
    <source>
        <dbReference type="EMBL" id="MFB9909674.1"/>
    </source>
</evidence>
<dbReference type="EMBL" id="JBHLZU010000037">
    <property type="protein sequence ID" value="MFB9909674.1"/>
    <property type="molecule type" value="Genomic_DNA"/>
</dbReference>
<accession>A0ABV6ACP7</accession>
<comment type="caution">
    <text evidence="1">The sequence shown here is derived from an EMBL/GenBank/DDBJ whole genome shotgun (WGS) entry which is preliminary data.</text>
</comment>
<name>A0ABV6ACP7_9PSEU</name>
<reference evidence="1 2" key="1">
    <citation type="submission" date="2024-09" db="EMBL/GenBank/DDBJ databases">
        <authorList>
            <person name="Sun Q."/>
            <person name="Mori K."/>
        </authorList>
    </citation>
    <scope>NUCLEOTIDE SEQUENCE [LARGE SCALE GENOMIC DNA]</scope>
    <source>
        <strain evidence="1 2">TBRC 7907</strain>
    </source>
</reference>
<organism evidence="1 2">
    <name type="scientific">Allokutzneria oryzae</name>
    <dbReference type="NCBI Taxonomy" id="1378989"/>
    <lineage>
        <taxon>Bacteria</taxon>
        <taxon>Bacillati</taxon>
        <taxon>Actinomycetota</taxon>
        <taxon>Actinomycetes</taxon>
        <taxon>Pseudonocardiales</taxon>
        <taxon>Pseudonocardiaceae</taxon>
        <taxon>Allokutzneria</taxon>
    </lineage>
</organism>
<sequence>MVLPRALVSPQRTVWAADLVEDAVSLRCVLAVFDSTGSGNAIRAGVRLQEEPRRLQQETSLIQNCQCTIGIATGRWRSTT</sequence>
<protein>
    <submittedName>
        <fullName evidence="1">Uncharacterized protein</fullName>
    </submittedName>
</protein>
<proteinExistence type="predicted"/>
<keyword evidence="2" id="KW-1185">Reference proteome</keyword>